<accession>A0ABU1LSM3</accession>
<evidence type="ECO:0000256" key="1">
    <source>
        <dbReference type="SAM" id="SignalP"/>
    </source>
</evidence>
<reference evidence="2 3" key="1">
    <citation type="submission" date="2023-07" db="EMBL/GenBank/DDBJ databases">
        <title>Sorghum-associated microbial communities from plants grown in Nebraska, USA.</title>
        <authorList>
            <person name="Schachtman D."/>
        </authorList>
    </citation>
    <scope>NUCLEOTIDE SEQUENCE [LARGE SCALE GENOMIC DNA]</scope>
    <source>
        <strain evidence="2 3">DS1316</strain>
    </source>
</reference>
<feature type="chain" id="PRO_5046904024" description="Lipoprotein" evidence="1">
    <location>
        <begin position="18"/>
        <end position="174"/>
    </location>
</feature>
<evidence type="ECO:0008006" key="4">
    <source>
        <dbReference type="Google" id="ProtNLM"/>
    </source>
</evidence>
<dbReference type="PROSITE" id="PS51257">
    <property type="entry name" value="PROKAR_LIPOPROTEIN"/>
    <property type="match status" value="1"/>
</dbReference>
<name>A0ABU1LSM3_9BURK</name>
<proteinExistence type="predicted"/>
<sequence>MKSTFAVLGLLALTGCASIIDGSTQVVSVETRRGTELVNGANCQLTNNKGTWFVTTPGTVAMHRSYDDLNIKCERAASEPGVTTVKSSTRGMAFGNILFGGVVGAAIDMGSGAAYDYPALITVMMGAAKIATPSVVPAPAIASQATNTAWVSPGNVVQSCSTLPPGQRVNCTIP</sequence>
<organism evidence="2 3">
    <name type="scientific">Paraburkholderia terricola</name>
    <dbReference type="NCBI Taxonomy" id="169427"/>
    <lineage>
        <taxon>Bacteria</taxon>
        <taxon>Pseudomonadati</taxon>
        <taxon>Pseudomonadota</taxon>
        <taxon>Betaproteobacteria</taxon>
        <taxon>Burkholderiales</taxon>
        <taxon>Burkholderiaceae</taxon>
        <taxon>Paraburkholderia</taxon>
    </lineage>
</organism>
<comment type="caution">
    <text evidence="2">The sequence shown here is derived from an EMBL/GenBank/DDBJ whole genome shotgun (WGS) entry which is preliminary data.</text>
</comment>
<evidence type="ECO:0000313" key="2">
    <source>
        <dbReference type="EMBL" id="MDR6409748.1"/>
    </source>
</evidence>
<gene>
    <name evidence="2" type="ORF">J2804_003153</name>
</gene>
<protein>
    <recommendedName>
        <fullName evidence="4">Lipoprotein</fullName>
    </recommendedName>
</protein>
<keyword evidence="3" id="KW-1185">Reference proteome</keyword>
<dbReference type="EMBL" id="JAVDRP010000005">
    <property type="protein sequence ID" value="MDR6409748.1"/>
    <property type="molecule type" value="Genomic_DNA"/>
</dbReference>
<evidence type="ECO:0000313" key="3">
    <source>
        <dbReference type="Proteomes" id="UP001264340"/>
    </source>
</evidence>
<keyword evidence="1" id="KW-0732">Signal</keyword>
<dbReference type="Proteomes" id="UP001264340">
    <property type="component" value="Unassembled WGS sequence"/>
</dbReference>
<feature type="signal peptide" evidence="1">
    <location>
        <begin position="1"/>
        <end position="17"/>
    </location>
</feature>
<dbReference type="RefSeq" id="WP_310121512.1">
    <property type="nucleotide sequence ID" value="NZ_JAVDRP010000005.1"/>
</dbReference>